<dbReference type="Pfam" id="PF00107">
    <property type="entry name" value="ADH_zinc_N"/>
    <property type="match status" value="1"/>
</dbReference>
<accession>A0A9P8VF51</accession>
<sequence length="356" mass="37742">MASVQQWHTLQDGFDKLKQVSAPMPSPGAGEVLVRIKTVALNYRDTEVIMGLYKHHKSVSSGDPEPLVPASDMCGVIEAVGEGVDAWKAGDRVLSIFNQGHQTGQIREEIMTTGLGLPLQGVLQTYRVFPATGLVAAPAYMTDEEAACLPIAAVTAWMSINQFRPLGQPGGKGEVVVLQGTGGVSISGLQIAHAAGATTIITSSSDAKLEKAKALGADYTINYRTTPAWDDEVLRLTNGVGADIILECGGAETLGRSMSSVAYGGTVASIGYLSGKQDPPGDRTNVNLLALRRNVTLKGILNGPRDRFEEMLAFYEKHGVRPVVDRVFGFGEVKEALGYLFSGGHFGKVVVRVDGA</sequence>
<dbReference type="Pfam" id="PF08240">
    <property type="entry name" value="ADH_N"/>
    <property type="match status" value="1"/>
</dbReference>
<dbReference type="InterPro" id="IPR013154">
    <property type="entry name" value="ADH-like_N"/>
</dbReference>
<dbReference type="OrthoDB" id="3509362at2759"/>
<dbReference type="InterPro" id="IPR052711">
    <property type="entry name" value="Zinc_ADH-like"/>
</dbReference>
<name>A0A9P8VF51_9PEZI</name>
<dbReference type="GO" id="GO:0016491">
    <property type="term" value="F:oxidoreductase activity"/>
    <property type="evidence" value="ECO:0007669"/>
    <property type="project" value="InterPro"/>
</dbReference>
<dbReference type="AlphaFoldDB" id="A0A9P8VF51"/>
<dbReference type="CDD" id="cd08276">
    <property type="entry name" value="MDR7"/>
    <property type="match status" value="1"/>
</dbReference>
<reference evidence="2" key="1">
    <citation type="journal article" date="2021" name="Nat. Commun.">
        <title>Genetic determinants of endophytism in the Arabidopsis root mycobiome.</title>
        <authorList>
            <person name="Mesny F."/>
            <person name="Miyauchi S."/>
            <person name="Thiergart T."/>
            <person name="Pickel B."/>
            <person name="Atanasova L."/>
            <person name="Karlsson M."/>
            <person name="Huettel B."/>
            <person name="Barry K.W."/>
            <person name="Haridas S."/>
            <person name="Chen C."/>
            <person name="Bauer D."/>
            <person name="Andreopoulos W."/>
            <person name="Pangilinan J."/>
            <person name="LaButti K."/>
            <person name="Riley R."/>
            <person name="Lipzen A."/>
            <person name="Clum A."/>
            <person name="Drula E."/>
            <person name="Henrissat B."/>
            <person name="Kohler A."/>
            <person name="Grigoriev I.V."/>
            <person name="Martin F.M."/>
            <person name="Hacquard S."/>
        </authorList>
    </citation>
    <scope>NUCLEOTIDE SEQUENCE</scope>
    <source>
        <strain evidence="2">MPI-SDFR-AT-0117</strain>
    </source>
</reference>
<dbReference type="Gene3D" id="3.90.180.10">
    <property type="entry name" value="Medium-chain alcohol dehydrogenases, catalytic domain"/>
    <property type="match status" value="1"/>
</dbReference>
<organism evidence="2 3">
    <name type="scientific">Plectosphaerella plurivora</name>
    <dbReference type="NCBI Taxonomy" id="936078"/>
    <lineage>
        <taxon>Eukaryota</taxon>
        <taxon>Fungi</taxon>
        <taxon>Dikarya</taxon>
        <taxon>Ascomycota</taxon>
        <taxon>Pezizomycotina</taxon>
        <taxon>Sordariomycetes</taxon>
        <taxon>Hypocreomycetidae</taxon>
        <taxon>Glomerellales</taxon>
        <taxon>Plectosphaerellaceae</taxon>
        <taxon>Plectosphaerella</taxon>
    </lineage>
</organism>
<dbReference type="SUPFAM" id="SSF50129">
    <property type="entry name" value="GroES-like"/>
    <property type="match status" value="1"/>
</dbReference>
<evidence type="ECO:0000259" key="1">
    <source>
        <dbReference type="SMART" id="SM00829"/>
    </source>
</evidence>
<dbReference type="EMBL" id="JAGSXJ010000007">
    <property type="protein sequence ID" value="KAH6689669.1"/>
    <property type="molecule type" value="Genomic_DNA"/>
</dbReference>
<dbReference type="InterPro" id="IPR036291">
    <property type="entry name" value="NAD(P)-bd_dom_sf"/>
</dbReference>
<dbReference type="Gene3D" id="3.40.50.720">
    <property type="entry name" value="NAD(P)-binding Rossmann-like Domain"/>
    <property type="match status" value="1"/>
</dbReference>
<dbReference type="PANTHER" id="PTHR45033:SF1">
    <property type="entry name" value="OXIDOREDUCTASE (EUROFUNG)"/>
    <property type="match status" value="1"/>
</dbReference>
<dbReference type="InterPro" id="IPR011032">
    <property type="entry name" value="GroES-like_sf"/>
</dbReference>
<dbReference type="PANTHER" id="PTHR45033">
    <property type="match status" value="1"/>
</dbReference>
<evidence type="ECO:0000313" key="3">
    <source>
        <dbReference type="Proteomes" id="UP000770015"/>
    </source>
</evidence>
<proteinExistence type="predicted"/>
<keyword evidence="3" id="KW-1185">Reference proteome</keyword>
<evidence type="ECO:0000313" key="2">
    <source>
        <dbReference type="EMBL" id="KAH6689669.1"/>
    </source>
</evidence>
<feature type="domain" description="Enoyl reductase (ER)" evidence="1">
    <location>
        <begin position="13"/>
        <end position="351"/>
    </location>
</feature>
<dbReference type="InterPro" id="IPR013149">
    <property type="entry name" value="ADH-like_C"/>
</dbReference>
<dbReference type="SUPFAM" id="SSF51735">
    <property type="entry name" value="NAD(P)-binding Rossmann-fold domains"/>
    <property type="match status" value="1"/>
</dbReference>
<comment type="caution">
    <text evidence="2">The sequence shown here is derived from an EMBL/GenBank/DDBJ whole genome shotgun (WGS) entry which is preliminary data.</text>
</comment>
<dbReference type="Proteomes" id="UP000770015">
    <property type="component" value="Unassembled WGS sequence"/>
</dbReference>
<dbReference type="SMART" id="SM00829">
    <property type="entry name" value="PKS_ER"/>
    <property type="match status" value="1"/>
</dbReference>
<protein>
    <submittedName>
        <fullName evidence="2">Alcohol dehydrogenase</fullName>
    </submittedName>
</protein>
<gene>
    <name evidence="2" type="ORF">F5X68DRAFT_74190</name>
</gene>
<dbReference type="InterPro" id="IPR020843">
    <property type="entry name" value="ER"/>
</dbReference>